<dbReference type="PANTHER" id="PTHR31944">
    <property type="entry name" value="HEME-RESPONSIVE ZINC FINGER TRANSCRIPTION FACTOR HAP1"/>
    <property type="match status" value="1"/>
</dbReference>
<name>A0A5M9MDF0_9EURO</name>
<dbReference type="GO" id="GO:0000978">
    <property type="term" value="F:RNA polymerase II cis-regulatory region sequence-specific DNA binding"/>
    <property type="evidence" value="ECO:0007669"/>
    <property type="project" value="TreeGrafter"/>
</dbReference>
<feature type="compositionally biased region" description="Basic and acidic residues" evidence="7">
    <location>
        <begin position="119"/>
        <end position="131"/>
    </location>
</feature>
<organism evidence="8 9">
    <name type="scientific">Aspergillus tanneri</name>
    <dbReference type="NCBI Taxonomy" id="1220188"/>
    <lineage>
        <taxon>Eukaryota</taxon>
        <taxon>Fungi</taxon>
        <taxon>Dikarya</taxon>
        <taxon>Ascomycota</taxon>
        <taxon>Pezizomycotina</taxon>
        <taxon>Eurotiomycetes</taxon>
        <taxon>Eurotiomycetidae</taxon>
        <taxon>Eurotiales</taxon>
        <taxon>Aspergillaceae</taxon>
        <taxon>Aspergillus</taxon>
        <taxon>Aspergillus subgen. Circumdati</taxon>
    </lineage>
</organism>
<gene>
    <name evidence="8" type="ORF">ATNIH1004_010540</name>
</gene>
<dbReference type="PANTHER" id="PTHR31944:SF131">
    <property type="entry name" value="HEME-RESPONSIVE ZINC FINGER TRANSCRIPTION FACTOR HAP1"/>
    <property type="match status" value="1"/>
</dbReference>
<keyword evidence="2" id="KW-0862">Zinc</keyword>
<keyword evidence="4" id="KW-0238">DNA-binding</keyword>
<dbReference type="GO" id="GO:0005634">
    <property type="term" value="C:nucleus"/>
    <property type="evidence" value="ECO:0007669"/>
    <property type="project" value="TreeGrafter"/>
</dbReference>
<dbReference type="Proteomes" id="UP000324241">
    <property type="component" value="Unassembled WGS sequence"/>
</dbReference>
<protein>
    <submittedName>
        <fullName evidence="8">Uncharacterized protein</fullName>
    </submittedName>
</protein>
<evidence type="ECO:0000256" key="5">
    <source>
        <dbReference type="ARBA" id="ARBA00023163"/>
    </source>
</evidence>
<dbReference type="EMBL" id="QUQM01000005">
    <property type="protein sequence ID" value="KAA8643766.1"/>
    <property type="molecule type" value="Genomic_DNA"/>
</dbReference>
<dbReference type="GO" id="GO:0046872">
    <property type="term" value="F:metal ion binding"/>
    <property type="evidence" value="ECO:0007669"/>
    <property type="project" value="UniProtKB-KW"/>
</dbReference>
<keyword evidence="6" id="KW-0539">Nucleus</keyword>
<evidence type="ECO:0000256" key="4">
    <source>
        <dbReference type="ARBA" id="ARBA00023125"/>
    </source>
</evidence>
<accession>A0A5M9MDF0</accession>
<dbReference type="AlphaFoldDB" id="A0A5M9MDF0"/>
<keyword evidence="5" id="KW-0804">Transcription</keyword>
<comment type="caution">
    <text evidence="8">The sequence shown here is derived from an EMBL/GenBank/DDBJ whole genome shotgun (WGS) entry which is preliminary data.</text>
</comment>
<evidence type="ECO:0000313" key="8">
    <source>
        <dbReference type="EMBL" id="KAA8643766.1"/>
    </source>
</evidence>
<evidence type="ECO:0000256" key="6">
    <source>
        <dbReference type="ARBA" id="ARBA00023242"/>
    </source>
</evidence>
<dbReference type="GO" id="GO:0001228">
    <property type="term" value="F:DNA-binding transcription activator activity, RNA polymerase II-specific"/>
    <property type="evidence" value="ECO:0007669"/>
    <property type="project" value="TreeGrafter"/>
</dbReference>
<dbReference type="GeneID" id="54333241"/>
<dbReference type="InterPro" id="IPR051430">
    <property type="entry name" value="Fungal_TF_Env_Response"/>
</dbReference>
<dbReference type="RefSeq" id="XP_033423127.1">
    <property type="nucleotide sequence ID" value="XM_033575109.1"/>
</dbReference>
<feature type="compositionally biased region" description="Polar residues" evidence="7">
    <location>
        <begin position="75"/>
        <end position="89"/>
    </location>
</feature>
<feature type="region of interest" description="Disordered" evidence="7">
    <location>
        <begin position="71"/>
        <end position="133"/>
    </location>
</feature>
<dbReference type="VEuPathDB" id="FungiDB:EYZ11_010739"/>
<proteinExistence type="predicted"/>
<keyword evidence="1" id="KW-0479">Metal-binding</keyword>
<dbReference type="CDD" id="cd12148">
    <property type="entry name" value="fungal_TF_MHR"/>
    <property type="match status" value="1"/>
</dbReference>
<evidence type="ECO:0000256" key="1">
    <source>
        <dbReference type="ARBA" id="ARBA00022723"/>
    </source>
</evidence>
<reference evidence="8 9" key="1">
    <citation type="submission" date="2019-08" db="EMBL/GenBank/DDBJ databases">
        <title>The genome sequence of a newly discovered highly antifungal drug resistant Aspergillus species, Aspergillus tanneri NIH 1004.</title>
        <authorList>
            <person name="Mounaud S."/>
            <person name="Singh I."/>
            <person name="Joardar V."/>
            <person name="Pakala S."/>
            <person name="Pakala S."/>
            <person name="Venepally P."/>
            <person name="Chung J.K."/>
            <person name="Losada L."/>
            <person name="Nierman W.C."/>
        </authorList>
    </citation>
    <scope>NUCLEOTIDE SEQUENCE [LARGE SCALE GENOMIC DNA]</scope>
    <source>
        <strain evidence="8 9">NIH1004</strain>
    </source>
</reference>
<evidence type="ECO:0000313" key="9">
    <source>
        <dbReference type="Proteomes" id="UP000324241"/>
    </source>
</evidence>
<sequence length="219" mass="23865">MSCALLPLELSLLRRSELEKNELYQVLAKIKSVAREIIRNLVRPLSPTDMHRHIAAWDVADFSTTCGISKAPSASCVSQPSSISTNSTGKIPARSATDSSSSSSYVWPSDPSSAVAHATRGDEDDHHRHPDNVPAGPDAIYAWIWQGTKLDHDGLLVQTAMHIGLHGDPKHLPAMTTYHAEMRQRLCISILELNLQCSFEAGASPLLLAPTTTPNPLRM</sequence>
<evidence type="ECO:0000256" key="7">
    <source>
        <dbReference type="SAM" id="MobiDB-lite"/>
    </source>
</evidence>
<evidence type="ECO:0000256" key="2">
    <source>
        <dbReference type="ARBA" id="ARBA00022833"/>
    </source>
</evidence>
<feature type="compositionally biased region" description="Low complexity" evidence="7">
    <location>
        <begin position="95"/>
        <end position="114"/>
    </location>
</feature>
<keyword evidence="3" id="KW-0805">Transcription regulation</keyword>
<evidence type="ECO:0000256" key="3">
    <source>
        <dbReference type="ARBA" id="ARBA00023015"/>
    </source>
</evidence>